<organism evidence="1 2">
    <name type="scientific">Roridomyces roridus</name>
    <dbReference type="NCBI Taxonomy" id="1738132"/>
    <lineage>
        <taxon>Eukaryota</taxon>
        <taxon>Fungi</taxon>
        <taxon>Dikarya</taxon>
        <taxon>Basidiomycota</taxon>
        <taxon>Agaricomycotina</taxon>
        <taxon>Agaricomycetes</taxon>
        <taxon>Agaricomycetidae</taxon>
        <taxon>Agaricales</taxon>
        <taxon>Marasmiineae</taxon>
        <taxon>Mycenaceae</taxon>
        <taxon>Roridomyces</taxon>
    </lineage>
</organism>
<dbReference type="AlphaFoldDB" id="A0AAD7FSB7"/>
<accession>A0AAD7FSB7</accession>
<reference evidence="1" key="1">
    <citation type="submission" date="2023-03" db="EMBL/GenBank/DDBJ databases">
        <title>Massive genome expansion in bonnet fungi (Mycena s.s.) driven by repeated elements and novel gene families across ecological guilds.</title>
        <authorList>
            <consortium name="Lawrence Berkeley National Laboratory"/>
            <person name="Harder C.B."/>
            <person name="Miyauchi S."/>
            <person name="Viragh M."/>
            <person name="Kuo A."/>
            <person name="Thoen E."/>
            <person name="Andreopoulos B."/>
            <person name="Lu D."/>
            <person name="Skrede I."/>
            <person name="Drula E."/>
            <person name="Henrissat B."/>
            <person name="Morin E."/>
            <person name="Kohler A."/>
            <person name="Barry K."/>
            <person name="LaButti K."/>
            <person name="Morin E."/>
            <person name="Salamov A."/>
            <person name="Lipzen A."/>
            <person name="Mereny Z."/>
            <person name="Hegedus B."/>
            <person name="Baldrian P."/>
            <person name="Stursova M."/>
            <person name="Weitz H."/>
            <person name="Taylor A."/>
            <person name="Grigoriev I.V."/>
            <person name="Nagy L.G."/>
            <person name="Martin F."/>
            <person name="Kauserud H."/>
        </authorList>
    </citation>
    <scope>NUCLEOTIDE SEQUENCE</scope>
    <source>
        <strain evidence="1">9284</strain>
    </source>
</reference>
<name>A0AAD7FSB7_9AGAR</name>
<proteinExistence type="predicted"/>
<feature type="non-terminal residue" evidence="1">
    <location>
        <position position="106"/>
    </location>
</feature>
<dbReference type="Proteomes" id="UP001221142">
    <property type="component" value="Unassembled WGS sequence"/>
</dbReference>
<protein>
    <submittedName>
        <fullName evidence="1">Uncharacterized protein</fullName>
    </submittedName>
</protein>
<sequence>HPQQLTHCMKKLTSNEKQRVPVLTGLPIPRADKAEDASKYSAVMLILFKPWSKERQSPLKQKDETWEDAYREFELTVSSYHRRIMDNMQLVYLSRDAKMDYSARRK</sequence>
<feature type="non-terminal residue" evidence="1">
    <location>
        <position position="1"/>
    </location>
</feature>
<gene>
    <name evidence="1" type="ORF">FB45DRAFT_669829</name>
</gene>
<dbReference type="EMBL" id="JARKIF010000007">
    <property type="protein sequence ID" value="KAJ7635225.1"/>
    <property type="molecule type" value="Genomic_DNA"/>
</dbReference>
<keyword evidence="2" id="KW-1185">Reference proteome</keyword>
<evidence type="ECO:0000313" key="2">
    <source>
        <dbReference type="Proteomes" id="UP001221142"/>
    </source>
</evidence>
<comment type="caution">
    <text evidence="1">The sequence shown here is derived from an EMBL/GenBank/DDBJ whole genome shotgun (WGS) entry which is preliminary data.</text>
</comment>
<evidence type="ECO:0000313" key="1">
    <source>
        <dbReference type="EMBL" id="KAJ7635225.1"/>
    </source>
</evidence>